<evidence type="ECO:0000256" key="1">
    <source>
        <dbReference type="SAM" id="Phobius"/>
    </source>
</evidence>
<organism evidence="2">
    <name type="scientific">uncultured Caudovirales phage</name>
    <dbReference type="NCBI Taxonomy" id="2100421"/>
    <lineage>
        <taxon>Viruses</taxon>
        <taxon>Duplodnaviria</taxon>
        <taxon>Heunggongvirae</taxon>
        <taxon>Uroviricota</taxon>
        <taxon>Caudoviricetes</taxon>
        <taxon>Peduoviridae</taxon>
        <taxon>Maltschvirus</taxon>
        <taxon>Maltschvirus maltsch</taxon>
    </lineage>
</organism>
<keyword evidence="1" id="KW-1133">Transmembrane helix</keyword>
<feature type="transmembrane region" description="Helical" evidence="1">
    <location>
        <begin position="112"/>
        <end position="132"/>
    </location>
</feature>
<gene>
    <name evidence="2" type="ORF">UFOVP449_191</name>
</gene>
<reference evidence="2" key="1">
    <citation type="submission" date="2020-04" db="EMBL/GenBank/DDBJ databases">
        <authorList>
            <person name="Chiriac C."/>
            <person name="Salcher M."/>
            <person name="Ghai R."/>
            <person name="Kavagutti S V."/>
        </authorList>
    </citation>
    <scope>NUCLEOTIDE SEQUENCE</scope>
</reference>
<evidence type="ECO:0000313" key="2">
    <source>
        <dbReference type="EMBL" id="CAB4143449.1"/>
    </source>
</evidence>
<keyword evidence="1" id="KW-0472">Membrane</keyword>
<keyword evidence="1" id="KW-0812">Transmembrane</keyword>
<sequence length="134" mass="15600">MTLMMMAFLTVFAQYPTTKKIKGTHVVIMTVPQAEQIDARFNLLNDSLKRINGQITHKNHQFKVINQQRERVIDTLQMFRVNLFTATKKIDSLNNEMRRIEKLEFVERRTRVRIGVGIGATVLTWVILTIIASR</sequence>
<name>A0A6J5MIH7_9CAUD</name>
<proteinExistence type="predicted"/>
<dbReference type="EMBL" id="LR796420">
    <property type="protein sequence ID" value="CAB4143449.1"/>
    <property type="molecule type" value="Genomic_DNA"/>
</dbReference>
<protein>
    <submittedName>
        <fullName evidence="2">Uncharacterized protein</fullName>
    </submittedName>
</protein>
<accession>A0A6J5MIH7</accession>